<name>A0A975IXX3_9CAUL</name>
<dbReference type="AlphaFoldDB" id="A0A975IXX3"/>
<protein>
    <submittedName>
        <fullName evidence="1">Uncharacterized protein</fullName>
    </submittedName>
</protein>
<organism evidence="1 2">
    <name type="scientific">Phenylobacterium montanum</name>
    <dbReference type="NCBI Taxonomy" id="2823693"/>
    <lineage>
        <taxon>Bacteria</taxon>
        <taxon>Pseudomonadati</taxon>
        <taxon>Pseudomonadota</taxon>
        <taxon>Alphaproteobacteria</taxon>
        <taxon>Caulobacterales</taxon>
        <taxon>Caulobacteraceae</taxon>
        <taxon>Phenylobacterium</taxon>
    </lineage>
</organism>
<dbReference type="RefSeq" id="WP_211939918.1">
    <property type="nucleotide sequence ID" value="NZ_CP073078.1"/>
</dbReference>
<evidence type="ECO:0000313" key="2">
    <source>
        <dbReference type="Proteomes" id="UP000676409"/>
    </source>
</evidence>
<dbReference type="EMBL" id="CP073078">
    <property type="protein sequence ID" value="QUD89866.1"/>
    <property type="molecule type" value="Genomic_DNA"/>
</dbReference>
<sequence length="344" mass="37807">MSFIPVNAGGGWLRTFWLLVVVALVGSDLAISQPANSKSSPAPSLAETREACSYVAARGPAIAHELVVHGIFDVTNTKTKKVASIGRVDGMRGGEQVEYHDLNAPPGSPAATITPRSKWNGPADFGARWFRHRGRTYVLHFETESLRHATYLGYIASDNIEHVACDFTSTEQETLRPVRSEGSEICRAVAMGNVKSAEIDTIPPEKYEEVSDLSATHVVGYSTVDFRNTGRSAKLALLQSTPGGNVECIYNFYEPVKNGKPTLEGNEHDLLNTLQDSDSPKTCDENSVKWFRFGGKTYFQNRTNTSLNNPPSDVVRYVSGNNILDICLGQFRTKWHAGRKLDPE</sequence>
<dbReference type="Proteomes" id="UP000676409">
    <property type="component" value="Chromosome"/>
</dbReference>
<gene>
    <name evidence="1" type="ORF">KCG34_08345</name>
</gene>
<dbReference type="KEGG" id="caul:KCG34_08345"/>
<accession>A0A975IXX3</accession>
<reference evidence="1" key="1">
    <citation type="submission" date="2021-04" db="EMBL/GenBank/DDBJ databases">
        <title>The complete genome sequence of Caulobacter sp. S6.</title>
        <authorList>
            <person name="Tang Y."/>
            <person name="Ouyang W."/>
            <person name="Liu Q."/>
            <person name="Huang B."/>
            <person name="Guo Z."/>
            <person name="Lei P."/>
        </authorList>
    </citation>
    <scope>NUCLEOTIDE SEQUENCE</scope>
    <source>
        <strain evidence="1">S6</strain>
    </source>
</reference>
<proteinExistence type="predicted"/>
<evidence type="ECO:0000313" key="1">
    <source>
        <dbReference type="EMBL" id="QUD89866.1"/>
    </source>
</evidence>
<keyword evidence="2" id="KW-1185">Reference proteome</keyword>